<dbReference type="PANTHER" id="PTHR12558">
    <property type="entry name" value="CELL DIVISION CYCLE 16,23,27"/>
    <property type="match status" value="1"/>
</dbReference>
<dbReference type="PANTHER" id="PTHR12558:SF13">
    <property type="entry name" value="CELL DIVISION CYCLE PROTEIN 27 HOMOLOG"/>
    <property type="match status" value="1"/>
</dbReference>
<feature type="repeat" description="TPR" evidence="1">
    <location>
        <begin position="281"/>
        <end position="314"/>
    </location>
</feature>
<proteinExistence type="predicted"/>
<dbReference type="InterPro" id="IPR011990">
    <property type="entry name" value="TPR-like_helical_dom_sf"/>
</dbReference>
<dbReference type="PROSITE" id="PS50005">
    <property type="entry name" value="TPR"/>
    <property type="match status" value="2"/>
</dbReference>
<dbReference type="RefSeq" id="WP_106091648.1">
    <property type="nucleotide sequence ID" value="NZ_PVNL01000097.1"/>
</dbReference>
<evidence type="ECO:0000313" key="2">
    <source>
        <dbReference type="EMBL" id="PRQ05098.1"/>
    </source>
</evidence>
<dbReference type="SUPFAM" id="SSF48452">
    <property type="entry name" value="TPR-like"/>
    <property type="match status" value="3"/>
</dbReference>
<evidence type="ECO:0000256" key="1">
    <source>
        <dbReference type="PROSITE-ProRule" id="PRU00339"/>
    </source>
</evidence>
<reference evidence="2 3" key="1">
    <citation type="submission" date="2018-03" db="EMBL/GenBank/DDBJ databases">
        <title>Draft Genome Sequences of the Obligatory Marine Myxobacteria Enhygromyxa salina SWB007.</title>
        <authorList>
            <person name="Poehlein A."/>
            <person name="Moghaddam J.A."/>
            <person name="Harms H."/>
            <person name="Alanjari M."/>
            <person name="Koenig G.M."/>
            <person name="Daniel R."/>
            <person name="Schaeberle T.F."/>
        </authorList>
    </citation>
    <scope>NUCLEOTIDE SEQUENCE [LARGE SCALE GENOMIC DNA]</scope>
    <source>
        <strain evidence="2 3">SWB007</strain>
    </source>
</reference>
<dbReference type="Pfam" id="PF13432">
    <property type="entry name" value="TPR_16"/>
    <property type="match status" value="3"/>
</dbReference>
<dbReference type="Pfam" id="PF14559">
    <property type="entry name" value="TPR_19"/>
    <property type="match status" value="1"/>
</dbReference>
<gene>
    <name evidence="2" type="ORF">ENSA7_47270</name>
</gene>
<keyword evidence="1" id="KW-0802">TPR repeat</keyword>
<dbReference type="OrthoDB" id="5420636at2"/>
<dbReference type="Gene3D" id="1.25.40.10">
    <property type="entry name" value="Tetratricopeptide repeat domain"/>
    <property type="match status" value="4"/>
</dbReference>
<dbReference type="EMBL" id="PVNL01000097">
    <property type="protein sequence ID" value="PRQ05098.1"/>
    <property type="molecule type" value="Genomic_DNA"/>
</dbReference>
<name>A0A2S9YJ15_9BACT</name>
<dbReference type="InterPro" id="IPR019734">
    <property type="entry name" value="TPR_rpt"/>
</dbReference>
<sequence>MASDATNWRNLQATEQLVAELAAGRFDSVSTRRLIASAPTFTRLLRACFLAENGQLARARADVDAALARGGDNPVIELVAGQLLFVTHDYQRALDQFARAGARPGAAGRRGRQRVISAALALGWKHDVREWLERSIAEDPEHPSLHAQAVRFYSRGHWWQRALDHAQPALAQTPESPSLWMEVSSLHAALDQRDQAIAAAERALELAPADQRLTYLRAAGRVAIDASRFDLARTWFDQALLLDPDQRDVHVWLAELAAWSDQVELARAHAEQALASHSDFAPALRLLGGLAVAAEQWDAARELLARAVAIDPREYQAHVWLSEVYLRTGEPERAHAHLQHATTHADGFLLVAWLLRFLLVVSEDAEIGETVVHNRTEEFEHALPELVPELARQALNTRARADMIAAVEAALAALRGNRSIHATHLVEGELARLHAGPGCRQRSRSALQLLGVASPNHCLAAFDEVVRAYSDSSLPVCHRGELHLWLGNLDAARVDLELAIDRVTGTRWAYMGLSTLDLLAGLPTRALETNARGVEVMRGTEGPAIHVFRGEALRMLGRTEAAIVELEQAVASHPARAGATINLGLAYAEQGELESLRELWTRLTIEQAPGLMSDAAREREHVIVGDSDWQPSVEVMVTVLERALEMMGGNRSSGLITYWTADGKLRFVRLWPNDSGGPHARDHLRIARAKQLLVKALASYRWS</sequence>
<dbReference type="Proteomes" id="UP000238823">
    <property type="component" value="Unassembled WGS sequence"/>
</dbReference>
<comment type="caution">
    <text evidence="2">The sequence shown here is derived from an EMBL/GenBank/DDBJ whole genome shotgun (WGS) entry which is preliminary data.</text>
</comment>
<accession>A0A2S9YJ15</accession>
<dbReference type="Pfam" id="PF13181">
    <property type="entry name" value="TPR_8"/>
    <property type="match status" value="1"/>
</dbReference>
<feature type="repeat" description="TPR" evidence="1">
    <location>
        <begin position="177"/>
        <end position="210"/>
    </location>
</feature>
<evidence type="ECO:0000313" key="3">
    <source>
        <dbReference type="Proteomes" id="UP000238823"/>
    </source>
</evidence>
<organism evidence="2 3">
    <name type="scientific">Enhygromyxa salina</name>
    <dbReference type="NCBI Taxonomy" id="215803"/>
    <lineage>
        <taxon>Bacteria</taxon>
        <taxon>Pseudomonadati</taxon>
        <taxon>Myxococcota</taxon>
        <taxon>Polyangia</taxon>
        <taxon>Nannocystales</taxon>
        <taxon>Nannocystaceae</taxon>
        <taxon>Enhygromyxa</taxon>
    </lineage>
</organism>
<protein>
    <submittedName>
        <fullName evidence="2">Tetratricopeptide repeat protein</fullName>
    </submittedName>
</protein>
<dbReference type="SMART" id="SM00028">
    <property type="entry name" value="TPR"/>
    <property type="match status" value="6"/>
</dbReference>
<dbReference type="AlphaFoldDB" id="A0A2S9YJ15"/>